<dbReference type="AlphaFoldDB" id="G3HFM9"/>
<evidence type="ECO:0000313" key="1">
    <source>
        <dbReference type="EMBL" id="EGV92995.1"/>
    </source>
</evidence>
<dbReference type="Proteomes" id="UP000001075">
    <property type="component" value="Unassembled WGS sequence"/>
</dbReference>
<gene>
    <name evidence="1" type="ORF">I79_009391</name>
</gene>
<reference evidence="2" key="1">
    <citation type="journal article" date="2011" name="Nat. Biotechnol.">
        <title>The genomic sequence of the Chinese hamster ovary (CHO)-K1 cell line.</title>
        <authorList>
            <person name="Xu X."/>
            <person name="Nagarajan H."/>
            <person name="Lewis N.E."/>
            <person name="Pan S."/>
            <person name="Cai Z."/>
            <person name="Liu X."/>
            <person name="Chen W."/>
            <person name="Xie M."/>
            <person name="Wang W."/>
            <person name="Hammond S."/>
            <person name="Andersen M.R."/>
            <person name="Neff N."/>
            <person name="Passarelli B."/>
            <person name="Koh W."/>
            <person name="Fan H.C."/>
            <person name="Wang J."/>
            <person name="Gui Y."/>
            <person name="Lee K.H."/>
            <person name="Betenbaugh M.J."/>
            <person name="Quake S.R."/>
            <person name="Famili I."/>
            <person name="Palsson B.O."/>
            <person name="Wang J."/>
        </authorList>
    </citation>
    <scope>NUCLEOTIDE SEQUENCE [LARGE SCALE GENOMIC DNA]</scope>
    <source>
        <strain evidence="2">CHO K1 cell line</strain>
    </source>
</reference>
<name>G3HFM9_CRIGR</name>
<dbReference type="InParanoid" id="G3HFM9"/>
<proteinExistence type="predicted"/>
<evidence type="ECO:0000313" key="2">
    <source>
        <dbReference type="Proteomes" id="UP000001075"/>
    </source>
</evidence>
<sequence>MTWCPGVSRAHTLLNCSSCSVSSSTACVCFCLISWTWASWDRVSSSKAFFSTVTSCSLLALGEKNTVDDTQVRDQRQVCL</sequence>
<protein>
    <submittedName>
        <fullName evidence="1">Uncharacterized protein</fullName>
    </submittedName>
</protein>
<dbReference type="EMBL" id="JH000332">
    <property type="protein sequence ID" value="EGV92995.1"/>
    <property type="molecule type" value="Genomic_DNA"/>
</dbReference>
<accession>G3HFM9</accession>
<organism evidence="1 2">
    <name type="scientific">Cricetulus griseus</name>
    <name type="common">Chinese hamster</name>
    <name type="synonym">Cricetulus barabensis griseus</name>
    <dbReference type="NCBI Taxonomy" id="10029"/>
    <lineage>
        <taxon>Eukaryota</taxon>
        <taxon>Metazoa</taxon>
        <taxon>Chordata</taxon>
        <taxon>Craniata</taxon>
        <taxon>Vertebrata</taxon>
        <taxon>Euteleostomi</taxon>
        <taxon>Mammalia</taxon>
        <taxon>Eutheria</taxon>
        <taxon>Euarchontoglires</taxon>
        <taxon>Glires</taxon>
        <taxon>Rodentia</taxon>
        <taxon>Myomorpha</taxon>
        <taxon>Muroidea</taxon>
        <taxon>Cricetidae</taxon>
        <taxon>Cricetinae</taxon>
        <taxon>Cricetulus</taxon>
    </lineage>
</organism>